<organism evidence="3">
    <name type="scientific">Caenorhabditis brenneri</name>
    <name type="common">Nematode worm</name>
    <dbReference type="NCBI Taxonomy" id="135651"/>
    <lineage>
        <taxon>Eukaryota</taxon>
        <taxon>Metazoa</taxon>
        <taxon>Ecdysozoa</taxon>
        <taxon>Nematoda</taxon>
        <taxon>Chromadorea</taxon>
        <taxon>Rhabditida</taxon>
        <taxon>Rhabditina</taxon>
        <taxon>Rhabditomorpha</taxon>
        <taxon>Rhabditoidea</taxon>
        <taxon>Rhabditidae</taxon>
        <taxon>Peloderinae</taxon>
        <taxon>Caenorhabditis</taxon>
    </lineage>
</organism>
<proteinExistence type="predicted"/>
<keyword evidence="1" id="KW-1133">Transmembrane helix</keyword>
<feature type="transmembrane region" description="Helical" evidence="1">
    <location>
        <begin position="93"/>
        <end position="113"/>
    </location>
</feature>
<evidence type="ECO:0000313" key="2">
    <source>
        <dbReference type="EMBL" id="EGT49936.1"/>
    </source>
</evidence>
<name>G0N128_CAEBE</name>
<dbReference type="HOGENOM" id="CLU_056063_2_1_1"/>
<feature type="transmembrane region" description="Helical" evidence="1">
    <location>
        <begin position="12"/>
        <end position="38"/>
    </location>
</feature>
<keyword evidence="1" id="KW-0812">Transmembrane</keyword>
<feature type="transmembrane region" description="Helical" evidence="1">
    <location>
        <begin position="244"/>
        <end position="270"/>
    </location>
</feature>
<evidence type="ECO:0000313" key="3">
    <source>
        <dbReference type="Proteomes" id="UP000008068"/>
    </source>
</evidence>
<feature type="transmembrane region" description="Helical" evidence="1">
    <location>
        <begin position="63"/>
        <end position="86"/>
    </location>
</feature>
<keyword evidence="3" id="KW-1185">Reference proteome</keyword>
<feature type="transmembrane region" description="Helical" evidence="1">
    <location>
        <begin position="147"/>
        <end position="166"/>
    </location>
</feature>
<gene>
    <name evidence="2" type="primary">Cbn-srz-3</name>
    <name evidence="2" type="ORF">CAEBREN_07190</name>
</gene>
<dbReference type="Proteomes" id="UP000008068">
    <property type="component" value="Unassembled WGS sequence"/>
</dbReference>
<sequence length="337" mass="39260">MLEGYWCMDTSCILLFGGCITLVVIFLSSVFVLFPFYVMSFRSNRKRDDEVANSTVFYILRHFYHMVISMEVCYLINVVTLIAMLVGVLTDQMYLAIPGAFFAFISLNFTITVTMMENLLLSVLSIYRFSLYFFPRSEHFLTISLSFSRVIVIILYVIICFTNTFIRLAKLFLAYETRISSESEYWDFYGTTPDIEFYDSISQNVYIFLTIFQVLSAFLYFPMVCSVRKMGNLQSAKNSQPEKYILYQTFFLVVFRLLYIPSIMFLYISHPDSSSRTIVWDGMQIVDLFITHFIIQASYLSCNKKHMELLLKFFGSKKIAVVDSYTKHMDTSTVATN</sequence>
<dbReference type="PANTHER" id="PTHR31720">
    <property type="entry name" value="SERPENTINE RECEPTOR, CLASS Z-RELATED"/>
    <property type="match status" value="1"/>
</dbReference>
<dbReference type="EMBL" id="GL379826">
    <property type="protein sequence ID" value="EGT49936.1"/>
    <property type="molecule type" value="Genomic_DNA"/>
</dbReference>
<reference evidence="3" key="1">
    <citation type="submission" date="2011-07" db="EMBL/GenBank/DDBJ databases">
        <authorList>
            <consortium name="Caenorhabditis brenneri Sequencing and Analysis Consortium"/>
            <person name="Wilson R.K."/>
        </authorList>
    </citation>
    <scope>NUCLEOTIDE SEQUENCE [LARGE SCALE GENOMIC DNA]</scope>
    <source>
        <strain evidence="3">PB2801</strain>
    </source>
</reference>
<keyword evidence="1" id="KW-0472">Membrane</keyword>
<dbReference type="eggNOG" id="ENOG502THC3">
    <property type="taxonomic scope" value="Eukaryota"/>
</dbReference>
<dbReference type="InterPro" id="IPR018817">
    <property type="entry name" value="7TM_GPCR_serpentine_rcpt_Srz"/>
</dbReference>
<dbReference type="OMA" id="TMMENIM"/>
<protein>
    <submittedName>
        <fullName evidence="2">CBN-SRZ-3 protein</fullName>
    </submittedName>
</protein>
<dbReference type="AlphaFoldDB" id="G0N128"/>
<feature type="transmembrane region" description="Helical" evidence="1">
    <location>
        <begin position="205"/>
        <end position="223"/>
    </location>
</feature>
<dbReference type="OrthoDB" id="5859983at2759"/>
<dbReference type="InParanoid" id="G0N128"/>
<dbReference type="PANTHER" id="PTHR31720:SF12">
    <property type="entry name" value="SERPENTINE RECEPTOR, CLASS T-RELATED"/>
    <property type="match status" value="1"/>
</dbReference>
<dbReference type="Pfam" id="PF10325">
    <property type="entry name" value="7TM_GPCR_Srz"/>
    <property type="match status" value="1"/>
</dbReference>
<accession>G0N128</accession>
<evidence type="ECO:0000256" key="1">
    <source>
        <dbReference type="SAM" id="Phobius"/>
    </source>
</evidence>